<evidence type="ECO:0000313" key="2">
    <source>
        <dbReference type="EMBL" id="TWU64503.1"/>
    </source>
</evidence>
<feature type="domain" description="Xylose isomerase-like TIM barrel" evidence="1">
    <location>
        <begin position="59"/>
        <end position="292"/>
    </location>
</feature>
<dbReference type="GO" id="GO:0016853">
    <property type="term" value="F:isomerase activity"/>
    <property type="evidence" value="ECO:0007669"/>
    <property type="project" value="UniProtKB-KW"/>
</dbReference>
<dbReference type="InterPro" id="IPR050312">
    <property type="entry name" value="IolE/XylAMocC-like"/>
</dbReference>
<reference evidence="2 3" key="1">
    <citation type="submission" date="2019-02" db="EMBL/GenBank/DDBJ databases">
        <title>Deep-cultivation of Planctomycetes and their phenomic and genomic characterization uncovers novel biology.</title>
        <authorList>
            <person name="Wiegand S."/>
            <person name="Jogler M."/>
            <person name="Boedeker C."/>
            <person name="Pinto D."/>
            <person name="Vollmers J."/>
            <person name="Rivas-Marin E."/>
            <person name="Kohn T."/>
            <person name="Peeters S.H."/>
            <person name="Heuer A."/>
            <person name="Rast P."/>
            <person name="Oberbeckmann S."/>
            <person name="Bunk B."/>
            <person name="Jeske O."/>
            <person name="Meyerdierks A."/>
            <person name="Storesund J.E."/>
            <person name="Kallscheuer N."/>
            <person name="Luecker S."/>
            <person name="Lage O.M."/>
            <person name="Pohl T."/>
            <person name="Merkel B.J."/>
            <person name="Hornburger P."/>
            <person name="Mueller R.-W."/>
            <person name="Bruemmer F."/>
            <person name="Labrenz M."/>
            <person name="Spormann A.M."/>
            <person name="Op Den Camp H."/>
            <person name="Overmann J."/>
            <person name="Amann R."/>
            <person name="Jetten M.S.M."/>
            <person name="Mascher T."/>
            <person name="Medema M.H."/>
            <person name="Devos D.P."/>
            <person name="Kaster A.-K."/>
            <person name="Ovreas L."/>
            <person name="Rohde M."/>
            <person name="Galperin M.Y."/>
            <person name="Jogler C."/>
        </authorList>
    </citation>
    <scope>NUCLEOTIDE SEQUENCE [LARGE SCALE GENOMIC DNA]</scope>
    <source>
        <strain evidence="2 3">V7</strain>
    </source>
</reference>
<dbReference type="SUPFAM" id="SSF51658">
    <property type="entry name" value="Xylose isomerase-like"/>
    <property type="match status" value="1"/>
</dbReference>
<dbReference type="Pfam" id="PF01261">
    <property type="entry name" value="AP_endonuc_2"/>
    <property type="match status" value="1"/>
</dbReference>
<dbReference type="InterPro" id="IPR013022">
    <property type="entry name" value="Xyl_isomerase-like_TIM-brl"/>
</dbReference>
<sequence>MKAQRRTFLVSSAAMTLAAAMPKPHRASAQSPDRPAKRSIPLCVFTKPLTSLSFDDLAARVADLGFDGLEAPVRPRGHVEPKDAAQKLPKLVKALQKRDLEITVLTSAINNADDATNRELLKVAADLGVRRYRLGYFKYDLSKPIVPQLDQWKQKLIDLAELNERLGICGLYQNHAGRNTMGAPLWDLRYILNGIDPKDLAVAYDIRHATVEGGTSWPLTFQLIRPHIDTVYVKDFDWDGTKVINVPLGQGMVDPAFFKMLADSDFSGPISLHEEYLDHADPALVPKHIDAIRDDLATLDRWMTDAGI</sequence>
<protein>
    <submittedName>
        <fullName evidence="2">Xylose isomerase-like TIM barrel</fullName>
    </submittedName>
</protein>
<gene>
    <name evidence="2" type="ORF">V7x_00460</name>
</gene>
<proteinExistence type="predicted"/>
<dbReference type="OrthoDB" id="248282at2"/>
<dbReference type="Proteomes" id="UP000316476">
    <property type="component" value="Unassembled WGS sequence"/>
</dbReference>
<dbReference type="InterPro" id="IPR006311">
    <property type="entry name" value="TAT_signal"/>
</dbReference>
<dbReference type="InterPro" id="IPR036237">
    <property type="entry name" value="Xyl_isomerase-like_sf"/>
</dbReference>
<accession>A0A5C6FTJ5</accession>
<dbReference type="AlphaFoldDB" id="A0A5C6FTJ5"/>
<name>A0A5C6FTJ5_9PLAN</name>
<dbReference type="PANTHER" id="PTHR12110">
    <property type="entry name" value="HYDROXYPYRUVATE ISOMERASE"/>
    <property type="match status" value="1"/>
</dbReference>
<evidence type="ECO:0000313" key="3">
    <source>
        <dbReference type="Proteomes" id="UP000316476"/>
    </source>
</evidence>
<dbReference type="RefSeq" id="WP_146410174.1">
    <property type="nucleotide sequence ID" value="NZ_SJPZ01000001.1"/>
</dbReference>
<dbReference type="Gene3D" id="3.20.20.150">
    <property type="entry name" value="Divalent-metal-dependent TIM barrel enzymes"/>
    <property type="match status" value="1"/>
</dbReference>
<evidence type="ECO:0000259" key="1">
    <source>
        <dbReference type="Pfam" id="PF01261"/>
    </source>
</evidence>
<dbReference type="EMBL" id="SJPZ01000001">
    <property type="protein sequence ID" value="TWU64503.1"/>
    <property type="molecule type" value="Genomic_DNA"/>
</dbReference>
<keyword evidence="2" id="KW-0413">Isomerase</keyword>
<comment type="caution">
    <text evidence="2">The sequence shown here is derived from an EMBL/GenBank/DDBJ whole genome shotgun (WGS) entry which is preliminary data.</text>
</comment>
<dbReference type="PROSITE" id="PS51318">
    <property type="entry name" value="TAT"/>
    <property type="match status" value="1"/>
</dbReference>
<organism evidence="2 3">
    <name type="scientific">Crateriforma conspicua</name>
    <dbReference type="NCBI Taxonomy" id="2527996"/>
    <lineage>
        <taxon>Bacteria</taxon>
        <taxon>Pseudomonadati</taxon>
        <taxon>Planctomycetota</taxon>
        <taxon>Planctomycetia</taxon>
        <taxon>Planctomycetales</taxon>
        <taxon>Planctomycetaceae</taxon>
        <taxon>Crateriforma</taxon>
    </lineage>
</organism>
<dbReference type="PANTHER" id="PTHR12110:SF53">
    <property type="entry name" value="BLR5974 PROTEIN"/>
    <property type="match status" value="1"/>
</dbReference>